<evidence type="ECO:0000259" key="5">
    <source>
        <dbReference type="PROSITE" id="PS51192"/>
    </source>
</evidence>
<feature type="domain" description="Helicase ATP-binding" evidence="5">
    <location>
        <begin position="316"/>
        <end position="462"/>
    </location>
</feature>
<reference evidence="6" key="1">
    <citation type="submission" date="2023-02" db="EMBL/GenBank/DDBJ databases">
        <title>Colletotrichum kahawae CIFC_Que2 genome sequencing and assembly.</title>
        <authorList>
            <person name="Baroncelli R."/>
        </authorList>
    </citation>
    <scope>NUCLEOTIDE SEQUENCE</scope>
    <source>
        <strain evidence="6">CIFC_Que2</strain>
    </source>
</reference>
<evidence type="ECO:0000256" key="4">
    <source>
        <dbReference type="SAM" id="MobiDB-lite"/>
    </source>
</evidence>
<dbReference type="GO" id="GO:0005634">
    <property type="term" value="C:nucleus"/>
    <property type="evidence" value="ECO:0007669"/>
    <property type="project" value="TreeGrafter"/>
</dbReference>
<dbReference type="GO" id="GO:0016787">
    <property type="term" value="F:hydrolase activity"/>
    <property type="evidence" value="ECO:0007669"/>
    <property type="project" value="UniProtKB-KW"/>
</dbReference>
<dbReference type="InterPro" id="IPR027417">
    <property type="entry name" value="P-loop_NTPase"/>
</dbReference>
<evidence type="ECO:0000313" key="7">
    <source>
        <dbReference type="Proteomes" id="UP001281614"/>
    </source>
</evidence>
<dbReference type="CDD" id="cd18008">
    <property type="entry name" value="DEXDc_SHPRH-like"/>
    <property type="match status" value="1"/>
</dbReference>
<evidence type="ECO:0000313" key="6">
    <source>
        <dbReference type="EMBL" id="KAK2768085.1"/>
    </source>
</evidence>
<gene>
    <name evidence="6" type="ORF">CKAH01_04653</name>
</gene>
<dbReference type="PANTHER" id="PTHR45626:SF52">
    <property type="entry name" value="SINGLE-STRANDED DNA-DEPENDENT ATPASE (EUROFUNG)"/>
    <property type="match status" value="1"/>
</dbReference>
<dbReference type="SMART" id="SM00487">
    <property type="entry name" value="DEXDc"/>
    <property type="match status" value="1"/>
</dbReference>
<dbReference type="GO" id="GO:0008094">
    <property type="term" value="F:ATP-dependent activity, acting on DNA"/>
    <property type="evidence" value="ECO:0007669"/>
    <property type="project" value="TreeGrafter"/>
</dbReference>
<dbReference type="InterPro" id="IPR038718">
    <property type="entry name" value="SNF2-like_sf"/>
</dbReference>
<name>A0AAE0D8Y7_COLKA</name>
<dbReference type="InterPro" id="IPR050628">
    <property type="entry name" value="SNF2_RAD54_helicase_TF"/>
</dbReference>
<protein>
    <submittedName>
        <fullName evidence="6">SNF2 super family RAD5 protein</fullName>
    </submittedName>
</protein>
<dbReference type="GO" id="GO:0005524">
    <property type="term" value="F:ATP binding"/>
    <property type="evidence" value="ECO:0007669"/>
    <property type="project" value="UniProtKB-KW"/>
</dbReference>
<evidence type="ECO:0000256" key="3">
    <source>
        <dbReference type="ARBA" id="ARBA00022840"/>
    </source>
</evidence>
<dbReference type="Pfam" id="PF00176">
    <property type="entry name" value="SNF2-rel_dom"/>
    <property type="match status" value="1"/>
</dbReference>
<dbReference type="SUPFAM" id="SSF52540">
    <property type="entry name" value="P-loop containing nucleoside triphosphate hydrolases"/>
    <property type="match status" value="2"/>
</dbReference>
<sequence length="530" mass="58763">MNPVTDDPDRMEPSYHYWPTPVPEFATVDNLDLPSQYEWGLGNADMFTTPYLGGLPICDEDISDSKPQFSLESHDFQPGNDILGELFPQTMTTAEPGIPLSDASNHAGKHADAEVLSNEAETEVDKTVPPSPSPSEPSYDTCFGMRYCGLMTRDAADTVLSLLFEHKLHITATLEPSGTISALIYGREAQGAQVGDFMSDHDCFLQHPDSYDESTTYNNPQWLLRPGSDFKADNIPRIPDVSVSTVLDTRIKSKVVEILDSAAGPANFNRIDISSLIVTKLKDINDDRERVGDLAGSCIPVTLGRSGLYGNFWTQDMGLGKTLTVLSLIASSLDKTRQFQTQHGHTTLVVAPLSNTVKVLVYHGTMRHGITSFDEYDIVLTNYDTVRAESKLSSEEMNTSPLGLATWARIVLDEAHFIRNRSSQIFAAVQNLKATYRWCVTGTPIQNSIEDLGSFVGFLRAQPLDLTMASNVHIVEPGWNPMLERQALDRVHRLGQRNKVVCFRYVVTGDHSIEEVGSSLFRLYDIEYSD</sequence>
<dbReference type="EMBL" id="VYYT01000113">
    <property type="protein sequence ID" value="KAK2768085.1"/>
    <property type="molecule type" value="Genomic_DNA"/>
</dbReference>
<dbReference type="InterPro" id="IPR014001">
    <property type="entry name" value="Helicase_ATP-bd"/>
</dbReference>
<keyword evidence="2" id="KW-0378">Hydrolase</keyword>
<feature type="region of interest" description="Disordered" evidence="4">
    <location>
        <begin position="94"/>
        <end position="137"/>
    </location>
</feature>
<keyword evidence="3" id="KW-0067">ATP-binding</keyword>
<dbReference type="Gene3D" id="3.40.50.300">
    <property type="entry name" value="P-loop containing nucleotide triphosphate hydrolases"/>
    <property type="match status" value="1"/>
</dbReference>
<keyword evidence="1" id="KW-0547">Nucleotide-binding</keyword>
<dbReference type="InterPro" id="IPR000330">
    <property type="entry name" value="SNF2_N"/>
</dbReference>
<dbReference type="PROSITE" id="PS51192">
    <property type="entry name" value="HELICASE_ATP_BIND_1"/>
    <property type="match status" value="1"/>
</dbReference>
<proteinExistence type="predicted"/>
<comment type="caution">
    <text evidence="6">The sequence shown here is derived from an EMBL/GenBank/DDBJ whole genome shotgun (WGS) entry which is preliminary data.</text>
</comment>
<keyword evidence="7" id="KW-1185">Reference proteome</keyword>
<dbReference type="AlphaFoldDB" id="A0AAE0D8Y7"/>
<dbReference type="Proteomes" id="UP001281614">
    <property type="component" value="Unassembled WGS sequence"/>
</dbReference>
<evidence type="ECO:0000256" key="1">
    <source>
        <dbReference type="ARBA" id="ARBA00022741"/>
    </source>
</evidence>
<dbReference type="Gene3D" id="3.40.50.10810">
    <property type="entry name" value="Tandem AAA-ATPase domain"/>
    <property type="match status" value="1"/>
</dbReference>
<accession>A0AAE0D8Y7</accession>
<evidence type="ECO:0000256" key="2">
    <source>
        <dbReference type="ARBA" id="ARBA00022801"/>
    </source>
</evidence>
<organism evidence="6 7">
    <name type="scientific">Colletotrichum kahawae</name>
    <name type="common">Coffee berry disease fungus</name>
    <dbReference type="NCBI Taxonomy" id="34407"/>
    <lineage>
        <taxon>Eukaryota</taxon>
        <taxon>Fungi</taxon>
        <taxon>Dikarya</taxon>
        <taxon>Ascomycota</taxon>
        <taxon>Pezizomycotina</taxon>
        <taxon>Sordariomycetes</taxon>
        <taxon>Hypocreomycetidae</taxon>
        <taxon>Glomerellales</taxon>
        <taxon>Glomerellaceae</taxon>
        <taxon>Colletotrichum</taxon>
        <taxon>Colletotrichum gloeosporioides species complex</taxon>
    </lineage>
</organism>
<dbReference type="GO" id="GO:0006281">
    <property type="term" value="P:DNA repair"/>
    <property type="evidence" value="ECO:0007669"/>
    <property type="project" value="TreeGrafter"/>
</dbReference>
<dbReference type="PANTHER" id="PTHR45626">
    <property type="entry name" value="TRANSCRIPTION TERMINATION FACTOR 2-RELATED"/>
    <property type="match status" value="1"/>
</dbReference>